<reference evidence="7" key="1">
    <citation type="submission" date="2022-03" db="EMBL/GenBank/DDBJ databases">
        <title>Genome Identification and Characterization of new species Bdellovibrio reynosense LBG001 sp. nov. from a Mexico soil sample.</title>
        <authorList>
            <person name="Camilli A."/>
            <person name="Ajao Y."/>
            <person name="Guo X."/>
        </authorList>
    </citation>
    <scope>NUCLEOTIDE SEQUENCE</scope>
    <source>
        <strain evidence="7">LBG001</strain>
    </source>
</reference>
<evidence type="ECO:0000256" key="3">
    <source>
        <dbReference type="ARBA" id="ARBA00022989"/>
    </source>
</evidence>
<feature type="transmembrane region" description="Helical" evidence="5">
    <location>
        <begin position="186"/>
        <end position="205"/>
    </location>
</feature>
<evidence type="ECO:0000313" key="7">
    <source>
        <dbReference type="EMBL" id="UOF00644.1"/>
    </source>
</evidence>
<sequence length="264" mass="29807">MSLVIAIGLISKLLAVTMAFQALEIILLTKNSTFCAVWSLENLLPDLEMGLPLSRSTIEKIFSIESLRLISLLQMSLAVVGIFINHPIVFLLLLFTHLLICIRFRGNLNGGSDMMTVVVLTGLLISLFATTELWQKLGMIYISIHLIFSYFKAGYKKILEIEWRTGKALSIFLNQSIFPDVKMFSAWLKSAPLVALGISWLILLFELSSPLVLVNPSWVYIYAGAAIVFHFINYLTFGLNRFFWMWLSAWPAVFYSVNLLANKA</sequence>
<keyword evidence="2 5" id="KW-0812">Transmembrane</keyword>
<keyword evidence="3 5" id="KW-1133">Transmembrane helix</keyword>
<protein>
    <recommendedName>
        <fullName evidence="6">HTTM-like domain-containing protein</fullName>
    </recommendedName>
</protein>
<dbReference type="InterPro" id="IPR011020">
    <property type="entry name" value="HTTM-like"/>
</dbReference>
<proteinExistence type="predicted"/>
<feature type="transmembrane region" description="Helical" evidence="5">
    <location>
        <begin position="114"/>
        <end position="131"/>
    </location>
</feature>
<dbReference type="RefSeq" id="WP_243536800.1">
    <property type="nucleotide sequence ID" value="NZ_CP093442.1"/>
</dbReference>
<dbReference type="SMART" id="SM00752">
    <property type="entry name" value="HTTM"/>
    <property type="match status" value="1"/>
</dbReference>
<feature type="domain" description="HTTM-like" evidence="6">
    <location>
        <begin position="6"/>
        <end position="258"/>
    </location>
</feature>
<feature type="transmembrane region" description="Helical" evidence="5">
    <location>
        <begin position="217"/>
        <end position="235"/>
    </location>
</feature>
<feature type="transmembrane region" description="Helical" evidence="5">
    <location>
        <begin position="242"/>
        <end position="261"/>
    </location>
</feature>
<dbReference type="Pfam" id="PF05090">
    <property type="entry name" value="HTTM"/>
    <property type="match status" value="1"/>
</dbReference>
<evidence type="ECO:0000256" key="2">
    <source>
        <dbReference type="ARBA" id="ARBA00022692"/>
    </source>
</evidence>
<keyword evidence="4 5" id="KW-0472">Membrane</keyword>
<dbReference type="Proteomes" id="UP000830116">
    <property type="component" value="Chromosome"/>
</dbReference>
<dbReference type="InterPro" id="IPR053934">
    <property type="entry name" value="HTTM_dom"/>
</dbReference>
<accession>A0ABY4C843</accession>
<keyword evidence="8" id="KW-1185">Reference proteome</keyword>
<evidence type="ECO:0000256" key="4">
    <source>
        <dbReference type="ARBA" id="ARBA00023136"/>
    </source>
</evidence>
<gene>
    <name evidence="7" type="ORF">MNR06_13150</name>
</gene>
<organism evidence="7 8">
    <name type="scientific">Bdellovibrio reynosensis</name>
    <dbReference type="NCBI Taxonomy" id="2835041"/>
    <lineage>
        <taxon>Bacteria</taxon>
        <taxon>Pseudomonadati</taxon>
        <taxon>Bdellovibrionota</taxon>
        <taxon>Bdellovibrionia</taxon>
        <taxon>Bdellovibrionales</taxon>
        <taxon>Pseudobdellovibrionaceae</taxon>
        <taxon>Bdellovibrio</taxon>
    </lineage>
</organism>
<comment type="subcellular location">
    <subcellularLocation>
        <location evidence="1">Endomembrane system</location>
        <topology evidence="1">Multi-pass membrane protein</topology>
    </subcellularLocation>
</comment>
<evidence type="ECO:0000256" key="5">
    <source>
        <dbReference type="SAM" id="Phobius"/>
    </source>
</evidence>
<dbReference type="EMBL" id="CP093442">
    <property type="protein sequence ID" value="UOF00644.1"/>
    <property type="molecule type" value="Genomic_DNA"/>
</dbReference>
<evidence type="ECO:0000256" key="1">
    <source>
        <dbReference type="ARBA" id="ARBA00004127"/>
    </source>
</evidence>
<feature type="transmembrane region" description="Helical" evidence="5">
    <location>
        <begin position="77"/>
        <end position="102"/>
    </location>
</feature>
<evidence type="ECO:0000259" key="6">
    <source>
        <dbReference type="SMART" id="SM00752"/>
    </source>
</evidence>
<evidence type="ECO:0000313" key="8">
    <source>
        <dbReference type="Proteomes" id="UP000830116"/>
    </source>
</evidence>
<name>A0ABY4C843_9BACT</name>